<protein>
    <recommendedName>
        <fullName evidence="5">Lipoprotein</fullName>
    </recommendedName>
</protein>
<keyword evidence="4" id="KW-1185">Reference proteome</keyword>
<sequence length="183" mass="19136">MTPRLASAALAVALTLGATACSPGPSEGPAGATASPSPDDVQRELAAARRFAQCARDHGHPAFPDPVIEDDRVTFPAGDGDTPRKRELAALERVPECRAIMSEMGSRGSARGPARVPTAAELRRLRQLARCVRGHGVPAWPDPTAEGIFPVGSSQVGDPKSAAVRRAFESCEQYALPGFGQLS</sequence>
<evidence type="ECO:0008006" key="5">
    <source>
        <dbReference type="Google" id="ProtNLM"/>
    </source>
</evidence>
<organism evidence="3 4">
    <name type="scientific">Sphaerisporangium aureirubrum</name>
    <dbReference type="NCBI Taxonomy" id="1544736"/>
    <lineage>
        <taxon>Bacteria</taxon>
        <taxon>Bacillati</taxon>
        <taxon>Actinomycetota</taxon>
        <taxon>Actinomycetes</taxon>
        <taxon>Streptosporangiales</taxon>
        <taxon>Streptosporangiaceae</taxon>
        <taxon>Sphaerisporangium</taxon>
    </lineage>
</organism>
<reference evidence="4" key="1">
    <citation type="journal article" date="2019" name="Int. J. Syst. Evol. Microbiol.">
        <title>The Global Catalogue of Microorganisms (GCM) 10K type strain sequencing project: providing services to taxonomists for standard genome sequencing and annotation.</title>
        <authorList>
            <consortium name="The Broad Institute Genomics Platform"/>
            <consortium name="The Broad Institute Genome Sequencing Center for Infectious Disease"/>
            <person name="Wu L."/>
            <person name="Ma J."/>
        </authorList>
    </citation>
    <scope>NUCLEOTIDE SEQUENCE [LARGE SCALE GENOMIC DNA]</scope>
    <source>
        <strain evidence="4">JCM 30346</strain>
    </source>
</reference>
<dbReference type="PROSITE" id="PS51257">
    <property type="entry name" value="PROKAR_LIPOPROTEIN"/>
    <property type="match status" value="1"/>
</dbReference>
<dbReference type="Proteomes" id="UP001596137">
    <property type="component" value="Unassembled WGS sequence"/>
</dbReference>
<gene>
    <name evidence="3" type="ORF">ACFP1K_31105</name>
</gene>
<feature type="chain" id="PRO_5047147069" description="Lipoprotein" evidence="2">
    <location>
        <begin position="21"/>
        <end position="183"/>
    </location>
</feature>
<evidence type="ECO:0000256" key="2">
    <source>
        <dbReference type="SAM" id="SignalP"/>
    </source>
</evidence>
<feature type="signal peptide" evidence="2">
    <location>
        <begin position="1"/>
        <end position="20"/>
    </location>
</feature>
<dbReference type="EMBL" id="JBHSRF010000066">
    <property type="protein sequence ID" value="MFC6085650.1"/>
    <property type="molecule type" value="Genomic_DNA"/>
</dbReference>
<accession>A0ABW1NR91</accession>
<feature type="region of interest" description="Disordered" evidence="1">
    <location>
        <begin position="20"/>
        <end position="43"/>
    </location>
</feature>
<name>A0ABW1NR91_9ACTN</name>
<evidence type="ECO:0000256" key="1">
    <source>
        <dbReference type="SAM" id="MobiDB-lite"/>
    </source>
</evidence>
<evidence type="ECO:0000313" key="4">
    <source>
        <dbReference type="Proteomes" id="UP001596137"/>
    </source>
</evidence>
<evidence type="ECO:0000313" key="3">
    <source>
        <dbReference type="EMBL" id="MFC6085650.1"/>
    </source>
</evidence>
<keyword evidence="2" id="KW-0732">Signal</keyword>
<proteinExistence type="predicted"/>
<comment type="caution">
    <text evidence="3">The sequence shown here is derived from an EMBL/GenBank/DDBJ whole genome shotgun (WGS) entry which is preliminary data.</text>
</comment>
<dbReference type="RefSeq" id="WP_380760010.1">
    <property type="nucleotide sequence ID" value="NZ_JBHSRF010000066.1"/>
</dbReference>